<name>A0A8X6V2M6_TRICX</name>
<dbReference type="AlphaFoldDB" id="A0A8X6V2M6"/>
<evidence type="ECO:0008006" key="3">
    <source>
        <dbReference type="Google" id="ProtNLM"/>
    </source>
</evidence>
<evidence type="ECO:0000313" key="2">
    <source>
        <dbReference type="Proteomes" id="UP000887159"/>
    </source>
</evidence>
<organism evidence="1 2">
    <name type="scientific">Trichonephila clavipes</name>
    <name type="common">Golden silk orbweaver</name>
    <name type="synonym">Nephila clavipes</name>
    <dbReference type="NCBI Taxonomy" id="2585209"/>
    <lineage>
        <taxon>Eukaryota</taxon>
        <taxon>Metazoa</taxon>
        <taxon>Ecdysozoa</taxon>
        <taxon>Arthropoda</taxon>
        <taxon>Chelicerata</taxon>
        <taxon>Arachnida</taxon>
        <taxon>Araneae</taxon>
        <taxon>Araneomorphae</taxon>
        <taxon>Entelegynae</taxon>
        <taxon>Araneoidea</taxon>
        <taxon>Nephilidae</taxon>
        <taxon>Trichonephila</taxon>
    </lineage>
</organism>
<evidence type="ECO:0000313" key="1">
    <source>
        <dbReference type="EMBL" id="GFX90914.1"/>
    </source>
</evidence>
<comment type="caution">
    <text evidence="1">The sequence shown here is derived from an EMBL/GenBank/DDBJ whole genome shotgun (WGS) entry which is preliminary data.</text>
</comment>
<accession>A0A8X6V2M6</accession>
<sequence length="71" mass="8120">MEVGLNCYGRTTKQQVNEQDTDTLFCRGQPRSSKWIRKKLPRLLRSNVLLLDDNMRPHLGAAMQNHIATPG</sequence>
<dbReference type="EMBL" id="BMAU01021105">
    <property type="protein sequence ID" value="GFX90914.1"/>
    <property type="molecule type" value="Genomic_DNA"/>
</dbReference>
<protein>
    <recommendedName>
        <fullName evidence="3">Transposase</fullName>
    </recommendedName>
</protein>
<dbReference type="Proteomes" id="UP000887159">
    <property type="component" value="Unassembled WGS sequence"/>
</dbReference>
<gene>
    <name evidence="1" type="ORF">TNCV_3167451</name>
</gene>
<reference evidence="1" key="1">
    <citation type="submission" date="2020-08" db="EMBL/GenBank/DDBJ databases">
        <title>Multicomponent nature underlies the extraordinary mechanical properties of spider dragline silk.</title>
        <authorList>
            <person name="Kono N."/>
            <person name="Nakamura H."/>
            <person name="Mori M."/>
            <person name="Yoshida Y."/>
            <person name="Ohtoshi R."/>
            <person name="Malay A.D."/>
            <person name="Moran D.A.P."/>
            <person name="Tomita M."/>
            <person name="Numata K."/>
            <person name="Arakawa K."/>
        </authorList>
    </citation>
    <scope>NUCLEOTIDE SEQUENCE</scope>
</reference>
<proteinExistence type="predicted"/>
<keyword evidence="2" id="KW-1185">Reference proteome</keyword>